<keyword evidence="5" id="KW-0456">Lyase</keyword>
<accession>A0A371AS98</accession>
<gene>
    <name evidence="8" type="ORF">DWV06_14245</name>
</gene>
<feature type="transmembrane region" description="Helical" evidence="7">
    <location>
        <begin position="12"/>
        <end position="30"/>
    </location>
</feature>
<reference evidence="8 9" key="1">
    <citation type="submission" date="2018-07" db="EMBL/GenBank/DDBJ databases">
        <title>Anaerosacharophilus polymeroproducens gen. nov. sp. nov., an anaerobic bacterium isolated from salt field.</title>
        <authorList>
            <person name="Kim W."/>
            <person name="Yang S.-H."/>
            <person name="Oh J."/>
            <person name="Lee J.-H."/>
            <person name="Kwon K.K."/>
        </authorList>
    </citation>
    <scope>NUCLEOTIDE SEQUENCE [LARGE SCALE GENOMIC DNA]</scope>
    <source>
        <strain evidence="8 9">MCWD5</strain>
    </source>
</reference>
<dbReference type="Pfam" id="PF02618">
    <property type="entry name" value="YceG"/>
    <property type="match status" value="1"/>
</dbReference>
<keyword evidence="6" id="KW-0961">Cell wall biogenesis/degradation</keyword>
<keyword evidence="1" id="KW-1003">Cell membrane</keyword>
<evidence type="ECO:0000256" key="6">
    <source>
        <dbReference type="ARBA" id="ARBA00023316"/>
    </source>
</evidence>
<keyword evidence="3 7" id="KW-1133">Transmembrane helix</keyword>
<dbReference type="PANTHER" id="PTHR30518:SF2">
    <property type="entry name" value="ENDOLYTIC MUREIN TRANSGLYCOSYLASE"/>
    <property type="match status" value="1"/>
</dbReference>
<protein>
    <recommendedName>
        <fullName evidence="10">Aminodeoxychorismate lyase</fullName>
    </recommendedName>
</protein>
<organism evidence="8 9">
    <name type="scientific">Anaerosacchariphilus polymeriproducens</name>
    <dbReference type="NCBI Taxonomy" id="1812858"/>
    <lineage>
        <taxon>Bacteria</taxon>
        <taxon>Bacillati</taxon>
        <taxon>Bacillota</taxon>
        <taxon>Clostridia</taxon>
        <taxon>Lachnospirales</taxon>
        <taxon>Lachnospiraceae</taxon>
        <taxon>Anaerosacchariphilus</taxon>
    </lineage>
</organism>
<dbReference type="InterPro" id="IPR003770">
    <property type="entry name" value="MLTG-like"/>
</dbReference>
<proteinExistence type="predicted"/>
<evidence type="ECO:0008006" key="10">
    <source>
        <dbReference type="Google" id="ProtNLM"/>
    </source>
</evidence>
<evidence type="ECO:0000313" key="9">
    <source>
        <dbReference type="Proteomes" id="UP000255036"/>
    </source>
</evidence>
<evidence type="ECO:0000256" key="5">
    <source>
        <dbReference type="ARBA" id="ARBA00023239"/>
    </source>
</evidence>
<keyword evidence="2 7" id="KW-0812">Transmembrane</keyword>
<sequence length="131" mass="15302">MNTKRTFYHTARVLIKILLAIFVVFLVYKYCADSYLFGYRVFNEEPVANPPGKEIQVEIKPGMSLKDITAKLEKENVIRDSALFMFQVRLHRYENKLKSGTYTLTNSMTNKEIMKILTGIVEETLDEEIKR</sequence>
<evidence type="ECO:0000256" key="7">
    <source>
        <dbReference type="SAM" id="Phobius"/>
    </source>
</evidence>
<dbReference type="EMBL" id="QRCT01000049">
    <property type="protein sequence ID" value="RDU22448.1"/>
    <property type="molecule type" value="Genomic_DNA"/>
</dbReference>
<dbReference type="AlphaFoldDB" id="A0A371AS98"/>
<dbReference type="Gene3D" id="3.30.1490.480">
    <property type="entry name" value="Endolytic murein transglycosylase"/>
    <property type="match status" value="1"/>
</dbReference>
<evidence type="ECO:0000313" key="8">
    <source>
        <dbReference type="EMBL" id="RDU22448.1"/>
    </source>
</evidence>
<evidence type="ECO:0000256" key="3">
    <source>
        <dbReference type="ARBA" id="ARBA00022989"/>
    </source>
</evidence>
<dbReference type="GO" id="GO:0071555">
    <property type="term" value="P:cell wall organization"/>
    <property type="evidence" value="ECO:0007669"/>
    <property type="project" value="UniProtKB-KW"/>
</dbReference>
<evidence type="ECO:0000256" key="4">
    <source>
        <dbReference type="ARBA" id="ARBA00023136"/>
    </source>
</evidence>
<dbReference type="Proteomes" id="UP000255036">
    <property type="component" value="Unassembled WGS sequence"/>
</dbReference>
<evidence type="ECO:0000256" key="2">
    <source>
        <dbReference type="ARBA" id="ARBA00022692"/>
    </source>
</evidence>
<keyword evidence="9" id="KW-1185">Reference proteome</keyword>
<comment type="caution">
    <text evidence="8">The sequence shown here is derived from an EMBL/GenBank/DDBJ whole genome shotgun (WGS) entry which is preliminary data.</text>
</comment>
<dbReference type="OrthoDB" id="9810667at2"/>
<dbReference type="RefSeq" id="WP_115482858.1">
    <property type="nucleotide sequence ID" value="NZ_QRCT01000049.1"/>
</dbReference>
<evidence type="ECO:0000256" key="1">
    <source>
        <dbReference type="ARBA" id="ARBA00022475"/>
    </source>
</evidence>
<dbReference type="PANTHER" id="PTHR30518">
    <property type="entry name" value="ENDOLYTIC MUREIN TRANSGLYCOSYLASE"/>
    <property type="match status" value="1"/>
</dbReference>
<dbReference type="GO" id="GO:0016829">
    <property type="term" value="F:lyase activity"/>
    <property type="evidence" value="ECO:0007669"/>
    <property type="project" value="UniProtKB-KW"/>
</dbReference>
<keyword evidence="4 7" id="KW-0472">Membrane</keyword>
<name>A0A371AS98_9FIRM</name>